<dbReference type="EMBL" id="SOAZ01000011">
    <property type="protein sequence ID" value="TDT58427.1"/>
    <property type="molecule type" value="Genomic_DNA"/>
</dbReference>
<dbReference type="OrthoDB" id="1957047at2"/>
<reference evidence="1 2" key="1">
    <citation type="submission" date="2019-03" db="EMBL/GenBank/DDBJ databases">
        <title>Genomic Encyclopedia of Type Strains, Phase IV (KMG-IV): sequencing the most valuable type-strain genomes for metagenomic binning, comparative biology and taxonomic classification.</title>
        <authorList>
            <person name="Goeker M."/>
        </authorList>
    </citation>
    <scope>NUCLEOTIDE SEQUENCE [LARGE SCALE GENOMIC DNA]</scope>
    <source>
        <strain evidence="1 2">DSM 24455</strain>
    </source>
</reference>
<evidence type="ECO:0008006" key="3">
    <source>
        <dbReference type="Google" id="ProtNLM"/>
    </source>
</evidence>
<dbReference type="AlphaFoldDB" id="A0A4R7KQ85"/>
<accession>A0A4R7KQ85</accession>
<proteinExistence type="predicted"/>
<name>A0A4R7KQ85_9CLOT</name>
<organism evidence="1 2">
    <name type="scientific">Fonticella tunisiensis</name>
    <dbReference type="NCBI Taxonomy" id="1096341"/>
    <lineage>
        <taxon>Bacteria</taxon>
        <taxon>Bacillati</taxon>
        <taxon>Bacillota</taxon>
        <taxon>Clostridia</taxon>
        <taxon>Eubacteriales</taxon>
        <taxon>Clostridiaceae</taxon>
        <taxon>Fonticella</taxon>
    </lineage>
</organism>
<dbReference type="Proteomes" id="UP000295325">
    <property type="component" value="Unassembled WGS sequence"/>
</dbReference>
<comment type="caution">
    <text evidence="1">The sequence shown here is derived from an EMBL/GenBank/DDBJ whole genome shotgun (WGS) entry which is preliminary data.</text>
</comment>
<evidence type="ECO:0000313" key="1">
    <source>
        <dbReference type="EMBL" id="TDT58427.1"/>
    </source>
</evidence>
<evidence type="ECO:0000313" key="2">
    <source>
        <dbReference type="Proteomes" id="UP000295325"/>
    </source>
</evidence>
<sequence>MEVFYDRKNDVVSIYFDLQGESGIIEENGLSKSKSEREYEIDEAASLVLDMVDLVDEDGNLKGFRVFNASKHYDVTLLNCAEFEELSQEEMRKMPQEKIVARFYK</sequence>
<dbReference type="RefSeq" id="WP_133628227.1">
    <property type="nucleotide sequence ID" value="NZ_SOAZ01000011.1"/>
</dbReference>
<gene>
    <name evidence="1" type="ORF">EDD71_11175</name>
</gene>
<keyword evidence="2" id="KW-1185">Reference proteome</keyword>
<protein>
    <recommendedName>
        <fullName evidence="3">DUF2283 domain-containing protein</fullName>
    </recommendedName>
</protein>